<name>A0ABU5ET56_9BACT</name>
<keyword evidence="1" id="KW-0812">Transmembrane</keyword>
<accession>A0ABU5ET56</accession>
<organism evidence="2 3">
    <name type="scientific">Gemmata algarum</name>
    <dbReference type="NCBI Taxonomy" id="2975278"/>
    <lineage>
        <taxon>Bacteria</taxon>
        <taxon>Pseudomonadati</taxon>
        <taxon>Planctomycetota</taxon>
        <taxon>Planctomycetia</taxon>
        <taxon>Gemmatales</taxon>
        <taxon>Gemmataceae</taxon>
        <taxon>Gemmata</taxon>
    </lineage>
</organism>
<dbReference type="Proteomes" id="UP001272242">
    <property type="component" value="Unassembled WGS sequence"/>
</dbReference>
<keyword evidence="1" id="KW-0472">Membrane</keyword>
<sequence length="149" mass="14992">MRRLLLAAWVLGAGVYVAAAIVWGGYDGFPDMAVLPACGAVASAAVVGLGSLAGRLLRLTPLGRLWRSSPAWAAVTVVGSAALLGFGSAAGLTSESTHSDTGETFRALHPLAALGGYAFLLFAVAHWPLGGRAGAQPDAVSPAGATRPR</sequence>
<feature type="transmembrane region" description="Helical" evidence="1">
    <location>
        <begin position="29"/>
        <end position="50"/>
    </location>
</feature>
<gene>
    <name evidence="2" type="ORF">R5W23_005637</name>
</gene>
<keyword evidence="1" id="KW-1133">Transmembrane helix</keyword>
<proteinExistence type="predicted"/>
<evidence type="ECO:0008006" key="4">
    <source>
        <dbReference type="Google" id="ProtNLM"/>
    </source>
</evidence>
<feature type="transmembrane region" description="Helical" evidence="1">
    <location>
        <begin position="111"/>
        <end position="129"/>
    </location>
</feature>
<evidence type="ECO:0000313" key="2">
    <source>
        <dbReference type="EMBL" id="MDY3558517.1"/>
    </source>
</evidence>
<dbReference type="EMBL" id="JAXBLV010000034">
    <property type="protein sequence ID" value="MDY3558517.1"/>
    <property type="molecule type" value="Genomic_DNA"/>
</dbReference>
<dbReference type="RefSeq" id="WP_320685422.1">
    <property type="nucleotide sequence ID" value="NZ_JAXBLV010000034.1"/>
</dbReference>
<protein>
    <recommendedName>
        <fullName evidence="4">DUF4079 family protein</fullName>
    </recommendedName>
</protein>
<feature type="transmembrane region" description="Helical" evidence="1">
    <location>
        <begin position="71"/>
        <end position="91"/>
    </location>
</feature>
<keyword evidence="3" id="KW-1185">Reference proteome</keyword>
<evidence type="ECO:0000256" key="1">
    <source>
        <dbReference type="SAM" id="Phobius"/>
    </source>
</evidence>
<comment type="caution">
    <text evidence="2">The sequence shown here is derived from an EMBL/GenBank/DDBJ whole genome shotgun (WGS) entry which is preliminary data.</text>
</comment>
<evidence type="ECO:0000313" key="3">
    <source>
        <dbReference type="Proteomes" id="UP001272242"/>
    </source>
</evidence>
<reference evidence="3" key="1">
    <citation type="journal article" date="2023" name="Mar. Drugs">
        <title>Gemmata algarum, a Novel Planctomycete Isolated from an Algal Mat, Displays Antimicrobial Activity.</title>
        <authorList>
            <person name="Kumar G."/>
            <person name="Kallscheuer N."/>
            <person name="Kashif M."/>
            <person name="Ahamad S."/>
            <person name="Jagadeeshwari U."/>
            <person name="Pannikurungottu S."/>
            <person name="Haufschild T."/>
            <person name="Kabuu M."/>
            <person name="Sasikala C."/>
            <person name="Jogler C."/>
            <person name="Ramana C."/>
        </authorList>
    </citation>
    <scope>NUCLEOTIDE SEQUENCE [LARGE SCALE GENOMIC DNA]</scope>
    <source>
        <strain evidence="3">JC673</strain>
    </source>
</reference>